<dbReference type="Proteomes" id="UP000555564">
    <property type="component" value="Unassembled WGS sequence"/>
</dbReference>
<dbReference type="GO" id="GO:0022857">
    <property type="term" value="F:transmembrane transporter activity"/>
    <property type="evidence" value="ECO:0007669"/>
    <property type="project" value="InterPro"/>
</dbReference>
<dbReference type="AlphaFoldDB" id="A0A7X0M8F6"/>
<gene>
    <name evidence="8" type="ORF">BJ992_003257</name>
</gene>
<dbReference type="Gene3D" id="1.20.1250.20">
    <property type="entry name" value="MFS general substrate transporter like domains"/>
    <property type="match status" value="2"/>
</dbReference>
<feature type="transmembrane region" description="Helical" evidence="6">
    <location>
        <begin position="234"/>
        <end position="257"/>
    </location>
</feature>
<dbReference type="SUPFAM" id="SSF103473">
    <property type="entry name" value="MFS general substrate transporter"/>
    <property type="match status" value="1"/>
</dbReference>
<dbReference type="PANTHER" id="PTHR23514">
    <property type="entry name" value="BYPASS OF STOP CODON PROTEIN 6"/>
    <property type="match status" value="1"/>
</dbReference>
<proteinExistence type="predicted"/>
<evidence type="ECO:0000256" key="1">
    <source>
        <dbReference type="ARBA" id="ARBA00004651"/>
    </source>
</evidence>
<feature type="transmembrane region" description="Helical" evidence="6">
    <location>
        <begin position="114"/>
        <end position="147"/>
    </location>
</feature>
<dbReference type="InterPro" id="IPR020846">
    <property type="entry name" value="MFS_dom"/>
</dbReference>
<protein>
    <submittedName>
        <fullName evidence="8">Putative MFS family arabinose efflux permease</fullName>
    </submittedName>
</protein>
<dbReference type="InterPro" id="IPR011701">
    <property type="entry name" value="MFS"/>
</dbReference>
<sequence length="417" mass="41638">MPSPPPPAHDTPSATRWRGPAQPARPPAPTAAPPPPRRAATAVYLLFLTSGVAVGVWTARIPALKERLHLGEGELSVALLAIALGAFAGMQLAGHLVDRLGTATVMTPVASAQVLVLLLPAAMPGLAALVAALLLFGMVLGMLDVAMNANAVQVERARGRPMMSSFHAVFSIGGFLGAAHGGLFAHAGIGPQATFTAAAAALAVPVLLATRWALRAGPEPRSPGRRAGVRTREVLLLGVLAFCCFVGEGAAADWGSVYLREDLGGSPGFAAAAYAAFSITMTAGRLAGDRLAARFGPVALVRCCGVLAGAGLAAGLLAAHPVAAVAAFACFGAGLSCTVPQVFSAAGNRDPARAGQALARVAGLGYLGMLAGPVLIGAFSEIAGLPAALGIPAALALLVALTAGALRPAARDRGTAT</sequence>
<accession>A0A7X0M8F6</accession>
<keyword evidence="4 6" id="KW-0472">Membrane</keyword>
<dbReference type="PANTHER" id="PTHR23514:SF13">
    <property type="entry name" value="INNER MEMBRANE PROTEIN YBJJ"/>
    <property type="match status" value="1"/>
</dbReference>
<keyword evidence="9" id="KW-1185">Reference proteome</keyword>
<evidence type="ECO:0000313" key="9">
    <source>
        <dbReference type="Proteomes" id="UP000555564"/>
    </source>
</evidence>
<comment type="caution">
    <text evidence="8">The sequence shown here is derived from an EMBL/GenBank/DDBJ whole genome shotgun (WGS) entry which is preliminary data.</text>
</comment>
<evidence type="ECO:0000256" key="3">
    <source>
        <dbReference type="ARBA" id="ARBA00022989"/>
    </source>
</evidence>
<dbReference type="Pfam" id="PF07690">
    <property type="entry name" value="MFS_1"/>
    <property type="match status" value="1"/>
</dbReference>
<dbReference type="PROSITE" id="PS50850">
    <property type="entry name" value="MFS"/>
    <property type="match status" value="1"/>
</dbReference>
<dbReference type="RefSeq" id="WP_184981835.1">
    <property type="nucleotide sequence ID" value="NZ_JACHIU010000001.1"/>
</dbReference>
<evidence type="ECO:0000256" key="2">
    <source>
        <dbReference type="ARBA" id="ARBA00022692"/>
    </source>
</evidence>
<feature type="transmembrane region" description="Helical" evidence="6">
    <location>
        <begin position="195"/>
        <end position="214"/>
    </location>
</feature>
<name>A0A7X0M8F6_9ACTN</name>
<feature type="region of interest" description="Disordered" evidence="5">
    <location>
        <begin position="1"/>
        <end position="36"/>
    </location>
</feature>
<keyword evidence="2 6" id="KW-0812">Transmembrane</keyword>
<evidence type="ECO:0000313" key="8">
    <source>
        <dbReference type="EMBL" id="MBB6473826.1"/>
    </source>
</evidence>
<feature type="transmembrane region" description="Helical" evidence="6">
    <location>
        <begin position="299"/>
        <end position="319"/>
    </location>
</feature>
<dbReference type="InterPro" id="IPR051788">
    <property type="entry name" value="MFS_Transporter"/>
</dbReference>
<feature type="transmembrane region" description="Helical" evidence="6">
    <location>
        <begin position="75"/>
        <end position="94"/>
    </location>
</feature>
<evidence type="ECO:0000259" key="7">
    <source>
        <dbReference type="PROSITE" id="PS50850"/>
    </source>
</evidence>
<feature type="transmembrane region" description="Helical" evidence="6">
    <location>
        <begin position="385"/>
        <end position="406"/>
    </location>
</feature>
<comment type="subcellular location">
    <subcellularLocation>
        <location evidence="1">Cell membrane</location>
        <topology evidence="1">Multi-pass membrane protein</topology>
    </subcellularLocation>
</comment>
<feature type="transmembrane region" description="Helical" evidence="6">
    <location>
        <begin position="42"/>
        <end position="63"/>
    </location>
</feature>
<feature type="transmembrane region" description="Helical" evidence="6">
    <location>
        <begin position="168"/>
        <end position="189"/>
    </location>
</feature>
<feature type="transmembrane region" description="Helical" evidence="6">
    <location>
        <begin position="269"/>
        <end position="287"/>
    </location>
</feature>
<dbReference type="EMBL" id="JACHIU010000001">
    <property type="protein sequence ID" value="MBB6473826.1"/>
    <property type="molecule type" value="Genomic_DNA"/>
</dbReference>
<evidence type="ECO:0000256" key="5">
    <source>
        <dbReference type="SAM" id="MobiDB-lite"/>
    </source>
</evidence>
<dbReference type="CDD" id="cd17393">
    <property type="entry name" value="MFS_MosC_like"/>
    <property type="match status" value="1"/>
</dbReference>
<keyword evidence="3 6" id="KW-1133">Transmembrane helix</keyword>
<evidence type="ECO:0000256" key="4">
    <source>
        <dbReference type="ARBA" id="ARBA00023136"/>
    </source>
</evidence>
<feature type="compositionally biased region" description="Pro residues" evidence="5">
    <location>
        <begin position="23"/>
        <end position="36"/>
    </location>
</feature>
<dbReference type="InterPro" id="IPR036259">
    <property type="entry name" value="MFS_trans_sf"/>
</dbReference>
<feature type="transmembrane region" description="Helical" evidence="6">
    <location>
        <begin position="358"/>
        <end position="379"/>
    </location>
</feature>
<feature type="transmembrane region" description="Helical" evidence="6">
    <location>
        <begin position="325"/>
        <end position="346"/>
    </location>
</feature>
<organism evidence="8 9">
    <name type="scientific">Sphaerisporangium rubeum</name>
    <dbReference type="NCBI Taxonomy" id="321317"/>
    <lineage>
        <taxon>Bacteria</taxon>
        <taxon>Bacillati</taxon>
        <taxon>Actinomycetota</taxon>
        <taxon>Actinomycetes</taxon>
        <taxon>Streptosporangiales</taxon>
        <taxon>Streptosporangiaceae</taxon>
        <taxon>Sphaerisporangium</taxon>
    </lineage>
</organism>
<dbReference type="GO" id="GO:0005886">
    <property type="term" value="C:plasma membrane"/>
    <property type="evidence" value="ECO:0007669"/>
    <property type="project" value="UniProtKB-SubCell"/>
</dbReference>
<reference evidence="8 9" key="1">
    <citation type="submission" date="2020-08" db="EMBL/GenBank/DDBJ databases">
        <title>Sequencing the genomes of 1000 actinobacteria strains.</title>
        <authorList>
            <person name="Klenk H.-P."/>
        </authorList>
    </citation>
    <scope>NUCLEOTIDE SEQUENCE [LARGE SCALE GENOMIC DNA]</scope>
    <source>
        <strain evidence="8 9">DSM 44936</strain>
    </source>
</reference>
<evidence type="ECO:0000256" key="6">
    <source>
        <dbReference type="SAM" id="Phobius"/>
    </source>
</evidence>
<feature type="domain" description="Major facilitator superfamily (MFS) profile" evidence="7">
    <location>
        <begin position="39"/>
        <end position="411"/>
    </location>
</feature>